<dbReference type="GO" id="GO:0016491">
    <property type="term" value="F:oxidoreductase activity"/>
    <property type="evidence" value="ECO:0007669"/>
    <property type="project" value="InterPro"/>
</dbReference>
<dbReference type="SUPFAM" id="SSF55469">
    <property type="entry name" value="FMN-dependent nitroreductase-like"/>
    <property type="match status" value="1"/>
</dbReference>
<evidence type="ECO:0000313" key="2">
    <source>
        <dbReference type="EMBL" id="ORA31682.1"/>
    </source>
</evidence>
<dbReference type="NCBIfam" id="NF047509">
    <property type="entry name" value="Rv3131_FMN_oxido"/>
    <property type="match status" value="1"/>
</dbReference>
<evidence type="ECO:0000313" key="1">
    <source>
        <dbReference type="EMBL" id="BBZ12707.1"/>
    </source>
</evidence>
<protein>
    <submittedName>
        <fullName evidence="2">NAD(P)H nitroreductase</fullName>
    </submittedName>
</protein>
<dbReference type="EMBL" id="MVHM01000029">
    <property type="protein sequence ID" value="ORA31682.1"/>
    <property type="molecule type" value="Genomic_DNA"/>
</dbReference>
<dbReference type="Gene3D" id="3.40.109.10">
    <property type="entry name" value="NADH Oxidase"/>
    <property type="match status" value="1"/>
</dbReference>
<dbReference type="InterPro" id="IPR000415">
    <property type="entry name" value="Nitroreductase-like"/>
</dbReference>
<dbReference type="Proteomes" id="UP000192441">
    <property type="component" value="Unassembled WGS sequence"/>
</dbReference>
<dbReference type="EMBL" id="AP022606">
    <property type="protein sequence ID" value="BBZ12707.1"/>
    <property type="molecule type" value="Genomic_DNA"/>
</dbReference>
<dbReference type="PANTHER" id="PTHR23026">
    <property type="entry name" value="NADPH NITROREDUCTASE"/>
    <property type="match status" value="1"/>
</dbReference>
<dbReference type="Proteomes" id="UP000467379">
    <property type="component" value="Chromosome"/>
</dbReference>
<evidence type="ECO:0000313" key="3">
    <source>
        <dbReference type="Proteomes" id="UP000192441"/>
    </source>
</evidence>
<dbReference type="RefSeq" id="WP_083134385.1">
    <property type="nucleotide sequence ID" value="NZ_AP022606.1"/>
</dbReference>
<dbReference type="PANTHER" id="PTHR23026:SF123">
    <property type="entry name" value="NAD(P)H NITROREDUCTASE RV3131-RELATED"/>
    <property type="match status" value="1"/>
</dbReference>
<sequence length="330" mass="35611">MSATFPDAETIRTALTLATQAPSVHNTQPWLWRVGDKSIHLYSNKDLQLHSTDPDGRDLMISCGISLNHCVVAFAALGWLAKVHRFPNPADNNHLAAIELMRCPATDTDIALAAAIPRRRTDRRRYSSQPVPAVDITLMGSRAARLGVMLRKVEALGHLSALVAQAALRHAESADYLYELTTWSGRYASQAGVPARNAPQRDPEAAIPRRAFAGPALHESMGTAPTVDNAVVMALGTRDDDALARLRAGEATSLVLLTATSLGLASCPITEPLEIPEIREEVRTDVFGTSGFPQMLLRVGWPPAGTDPLPATPRRPLGDVVTRLDGTPFE</sequence>
<reference evidence="1 4" key="2">
    <citation type="journal article" date="2019" name="Emerg. Microbes Infect.">
        <title>Comprehensive subspecies identification of 175 nontuberculous mycobacteria species based on 7547 genomic profiles.</title>
        <authorList>
            <person name="Matsumoto Y."/>
            <person name="Kinjo T."/>
            <person name="Motooka D."/>
            <person name="Nabeya D."/>
            <person name="Jung N."/>
            <person name="Uechi K."/>
            <person name="Horii T."/>
            <person name="Iida T."/>
            <person name="Fujita J."/>
            <person name="Nakamura S."/>
        </authorList>
    </citation>
    <scope>NUCLEOTIDE SEQUENCE [LARGE SCALE GENOMIC DNA]</scope>
    <source>
        <strain evidence="1 4">JCM 12687</strain>
    </source>
</reference>
<keyword evidence="4" id="KW-1185">Reference proteome</keyword>
<dbReference type="InterPro" id="IPR050627">
    <property type="entry name" value="Nitroreductase/BluB"/>
</dbReference>
<gene>
    <name evidence="2" type="ORF">BST20_26490</name>
    <name evidence="1" type="ORF">MBRA_29020</name>
</gene>
<dbReference type="OrthoDB" id="8156917at2"/>
<accession>A0A7I7W6Y4</accession>
<dbReference type="AlphaFoldDB" id="A0A7I7W6Y4"/>
<reference evidence="2 3" key="1">
    <citation type="submission" date="2016-12" db="EMBL/GenBank/DDBJ databases">
        <title>The new phylogeny of genus Mycobacterium.</title>
        <authorList>
            <person name="Tortoli E."/>
            <person name="Trovato A."/>
            <person name="Cirillo D.M."/>
        </authorList>
    </citation>
    <scope>NUCLEOTIDE SEQUENCE [LARGE SCALE GENOMIC DNA]</scope>
    <source>
        <strain evidence="2 3">DSM 44624</strain>
    </source>
</reference>
<evidence type="ECO:0000313" key="4">
    <source>
        <dbReference type="Proteomes" id="UP000467379"/>
    </source>
</evidence>
<name>A0A7I7W6Y4_9MYCO</name>
<proteinExistence type="predicted"/>
<reference evidence="1" key="3">
    <citation type="submission" date="2020-02" db="EMBL/GenBank/DDBJ databases">
        <authorList>
            <person name="Matsumoto Y."/>
            <person name="Kinjo T."/>
            <person name="Motooka D."/>
            <person name="Nabeya D."/>
            <person name="Jung N."/>
            <person name="Uechi K."/>
            <person name="Horii T."/>
            <person name="Iida T."/>
            <person name="Fujita J."/>
            <person name="Nakamura S."/>
        </authorList>
    </citation>
    <scope>NUCLEOTIDE SEQUENCE</scope>
    <source>
        <strain evidence="1">JCM 12687</strain>
    </source>
</reference>
<organism evidence="2 3">
    <name type="scientific">Mycobacterium branderi</name>
    <dbReference type="NCBI Taxonomy" id="43348"/>
    <lineage>
        <taxon>Bacteria</taxon>
        <taxon>Bacillati</taxon>
        <taxon>Actinomycetota</taxon>
        <taxon>Actinomycetes</taxon>
        <taxon>Mycobacteriales</taxon>
        <taxon>Mycobacteriaceae</taxon>
        <taxon>Mycobacterium</taxon>
    </lineage>
</organism>